<feature type="region of interest" description="Disordered" evidence="1">
    <location>
        <begin position="24"/>
        <end position="69"/>
    </location>
</feature>
<dbReference type="Proteomes" id="UP000233556">
    <property type="component" value="Unassembled WGS sequence"/>
</dbReference>
<dbReference type="EMBL" id="KZ514045">
    <property type="protein sequence ID" value="PKU30752.1"/>
    <property type="molecule type" value="Genomic_DNA"/>
</dbReference>
<proteinExistence type="predicted"/>
<evidence type="ECO:0000256" key="1">
    <source>
        <dbReference type="SAM" id="MobiDB-lite"/>
    </source>
</evidence>
<organism evidence="2 3">
    <name type="scientific">Limosa lapponica baueri</name>
    <dbReference type="NCBI Taxonomy" id="1758121"/>
    <lineage>
        <taxon>Eukaryota</taxon>
        <taxon>Metazoa</taxon>
        <taxon>Chordata</taxon>
        <taxon>Craniata</taxon>
        <taxon>Vertebrata</taxon>
        <taxon>Euteleostomi</taxon>
        <taxon>Archelosauria</taxon>
        <taxon>Archosauria</taxon>
        <taxon>Dinosauria</taxon>
        <taxon>Saurischia</taxon>
        <taxon>Theropoda</taxon>
        <taxon>Coelurosauria</taxon>
        <taxon>Aves</taxon>
        <taxon>Neognathae</taxon>
        <taxon>Neoaves</taxon>
        <taxon>Charadriiformes</taxon>
        <taxon>Scolopacidae</taxon>
        <taxon>Limosa</taxon>
    </lineage>
</organism>
<sequence length="156" mass="18268">MHSEDEKQDKEIFHRTMRKRLESFKSTKLGINHSKKLNKIHKRDRGQKRRNSSVIPNGKIPSENPLQDFTLKEKGIDNPVFSNDDDQSIYMKFSPWLSNEDTVVPSQRARVQIPYSPNNFRRLTPFRLSNKSIDSFLLADGPEDRPRSFLPESTHM</sequence>
<evidence type="ECO:0000313" key="3">
    <source>
        <dbReference type="Proteomes" id="UP000233556"/>
    </source>
</evidence>
<protein>
    <submittedName>
        <fullName evidence="2">Sodium hydrogen exchanger 3</fullName>
    </submittedName>
</protein>
<accession>A0A2I0TAG4</accession>
<dbReference type="AlphaFoldDB" id="A0A2I0TAG4"/>
<evidence type="ECO:0000313" key="2">
    <source>
        <dbReference type="EMBL" id="PKU30752.1"/>
    </source>
</evidence>
<gene>
    <name evidence="2" type="ORF">llap_18944</name>
</gene>
<keyword evidence="3" id="KW-1185">Reference proteome</keyword>
<name>A0A2I0TAG4_LIMLA</name>
<dbReference type="OrthoDB" id="196264at2759"/>
<feature type="compositionally biased region" description="Basic residues" evidence="1">
    <location>
        <begin position="33"/>
        <end position="51"/>
    </location>
</feature>
<reference evidence="3" key="2">
    <citation type="submission" date="2017-12" db="EMBL/GenBank/DDBJ databases">
        <title>Genome sequence of the Bar-tailed Godwit (Limosa lapponica baueri).</title>
        <authorList>
            <person name="Lima N.C.B."/>
            <person name="Parody-Merino A.M."/>
            <person name="Battley P.F."/>
            <person name="Fidler A.E."/>
            <person name="Prosdocimi F."/>
        </authorList>
    </citation>
    <scope>NUCLEOTIDE SEQUENCE [LARGE SCALE GENOMIC DNA]</scope>
</reference>
<reference evidence="3" key="1">
    <citation type="submission" date="2017-11" db="EMBL/GenBank/DDBJ databases">
        <authorList>
            <person name="Lima N.C."/>
            <person name="Parody-Merino A.M."/>
            <person name="Battley P.F."/>
            <person name="Fidler A.E."/>
            <person name="Prosdocimi F."/>
        </authorList>
    </citation>
    <scope>NUCLEOTIDE SEQUENCE [LARGE SCALE GENOMIC DNA]</scope>
</reference>